<name>A0A060XZ22_ONCMY</name>
<organism evidence="2 3">
    <name type="scientific">Oncorhynchus mykiss</name>
    <name type="common">Rainbow trout</name>
    <name type="synonym">Salmo gairdneri</name>
    <dbReference type="NCBI Taxonomy" id="8022"/>
    <lineage>
        <taxon>Eukaryota</taxon>
        <taxon>Metazoa</taxon>
        <taxon>Chordata</taxon>
        <taxon>Craniata</taxon>
        <taxon>Vertebrata</taxon>
        <taxon>Euteleostomi</taxon>
        <taxon>Actinopterygii</taxon>
        <taxon>Neopterygii</taxon>
        <taxon>Teleostei</taxon>
        <taxon>Protacanthopterygii</taxon>
        <taxon>Salmoniformes</taxon>
        <taxon>Salmonidae</taxon>
        <taxon>Salmoninae</taxon>
        <taxon>Oncorhynchus</taxon>
    </lineage>
</organism>
<dbReference type="PaxDb" id="8022-A0A060XZ22"/>
<dbReference type="GO" id="GO:0019216">
    <property type="term" value="P:regulation of lipid metabolic process"/>
    <property type="evidence" value="ECO:0007669"/>
    <property type="project" value="InterPro"/>
</dbReference>
<dbReference type="SUPFAM" id="SSF57997">
    <property type="entry name" value="Tropomyosin"/>
    <property type="match status" value="1"/>
</dbReference>
<reference evidence="2" key="2">
    <citation type="submission" date="2014-03" db="EMBL/GenBank/DDBJ databases">
        <authorList>
            <person name="Genoscope - CEA"/>
        </authorList>
    </citation>
    <scope>NUCLEOTIDE SEQUENCE</scope>
</reference>
<evidence type="ECO:0000313" key="2">
    <source>
        <dbReference type="EMBL" id="CDQ82384.1"/>
    </source>
</evidence>
<dbReference type="AlphaFoldDB" id="A0A060XZ22"/>
<reference evidence="2" key="1">
    <citation type="journal article" date="2014" name="Nat. Commun.">
        <title>The rainbow trout genome provides novel insights into evolution after whole-genome duplication in vertebrates.</title>
        <authorList>
            <person name="Berthelot C."/>
            <person name="Brunet F."/>
            <person name="Chalopin D."/>
            <person name="Juanchich A."/>
            <person name="Bernard M."/>
            <person name="Noel B."/>
            <person name="Bento P."/>
            <person name="Da Silva C."/>
            <person name="Labadie K."/>
            <person name="Alberti A."/>
            <person name="Aury J.M."/>
            <person name="Louis A."/>
            <person name="Dehais P."/>
            <person name="Bardou P."/>
            <person name="Montfort J."/>
            <person name="Klopp C."/>
            <person name="Cabau C."/>
            <person name="Gaspin C."/>
            <person name="Thorgaard G.H."/>
            <person name="Boussaha M."/>
            <person name="Quillet E."/>
            <person name="Guyomard R."/>
            <person name="Galiana D."/>
            <person name="Bobe J."/>
            <person name="Volff J.N."/>
            <person name="Genet C."/>
            <person name="Wincker P."/>
            <person name="Jaillon O."/>
            <person name="Roest Crollius H."/>
            <person name="Guiguen Y."/>
        </authorList>
    </citation>
    <scope>NUCLEOTIDE SEQUENCE [LARGE SCALE GENOMIC DNA]</scope>
</reference>
<sequence>MCLTGIPASPVRKAQKNNQAAPIDDMNVLMYGVLQFSETLHHVYESTDAKFARIERSLRRHEERLERLGQEAGQAAEKDRQMRQVLGQIQGQMAGLQSEAEEAEGKVARVEQEEGDLRTKVINLETYLQNYPPNSIQELKDRALKHSRVLEGLLTWTQFQKQSIESQNQQLTKLQKLSEARRQPVLSHIA</sequence>
<dbReference type="PANTHER" id="PTHR21463:SF0">
    <property type="entry name" value="ANGIOPOIETIN-LIKE PROTEIN 8"/>
    <property type="match status" value="1"/>
</dbReference>
<dbReference type="PANTHER" id="PTHR21463">
    <property type="entry name" value="ANGIOPOIETIN-LIKE PROTEIN 8"/>
    <property type="match status" value="1"/>
</dbReference>
<evidence type="ECO:0000313" key="3">
    <source>
        <dbReference type="Proteomes" id="UP000193380"/>
    </source>
</evidence>
<dbReference type="Proteomes" id="UP000193380">
    <property type="component" value="Unassembled WGS sequence"/>
</dbReference>
<dbReference type="STRING" id="8022.A0A060XZ22"/>
<keyword evidence="1" id="KW-0175">Coiled coil</keyword>
<feature type="coiled-coil region" evidence="1">
    <location>
        <begin position="44"/>
        <end position="120"/>
    </location>
</feature>
<gene>
    <name evidence="2" type="ORF">GSONMT00052294001</name>
</gene>
<dbReference type="GO" id="GO:0070328">
    <property type="term" value="P:triglyceride homeostasis"/>
    <property type="evidence" value="ECO:0007669"/>
    <property type="project" value="InterPro"/>
</dbReference>
<proteinExistence type="predicted"/>
<dbReference type="EMBL" id="FR905966">
    <property type="protein sequence ID" value="CDQ82384.1"/>
    <property type="molecule type" value="Genomic_DNA"/>
</dbReference>
<evidence type="ECO:0000256" key="1">
    <source>
        <dbReference type="SAM" id="Coils"/>
    </source>
</evidence>
<protein>
    <submittedName>
        <fullName evidence="2">Uncharacterized protein</fullName>
    </submittedName>
</protein>
<dbReference type="Gene3D" id="1.20.5.340">
    <property type="match status" value="1"/>
</dbReference>
<accession>A0A060XZ22</accession>
<dbReference type="InterPro" id="IPR026614">
    <property type="entry name" value="ANGPTL8"/>
</dbReference>